<evidence type="ECO:0000259" key="7">
    <source>
        <dbReference type="Pfam" id="PF02272"/>
    </source>
</evidence>
<evidence type="ECO:0000313" key="10">
    <source>
        <dbReference type="EMBL" id="MDC3419114.1"/>
    </source>
</evidence>
<evidence type="ECO:0000256" key="5">
    <source>
        <dbReference type="ARBA" id="ARBA00022839"/>
    </source>
</evidence>
<dbReference type="GO" id="GO:0003676">
    <property type="term" value="F:nucleic acid binding"/>
    <property type="evidence" value="ECO:0007669"/>
    <property type="project" value="InterPro"/>
</dbReference>
<dbReference type="PANTHER" id="PTHR30255:SF2">
    <property type="entry name" value="SINGLE-STRANDED-DNA-SPECIFIC EXONUCLEASE RECJ"/>
    <property type="match status" value="1"/>
</dbReference>
<proteinExistence type="inferred from homology"/>
<evidence type="ECO:0000256" key="1">
    <source>
        <dbReference type="ARBA" id="ARBA00005915"/>
    </source>
</evidence>
<evidence type="ECO:0000313" key="11">
    <source>
        <dbReference type="Proteomes" id="UP001145072"/>
    </source>
</evidence>
<feature type="domain" description="RecJ OB" evidence="9">
    <location>
        <begin position="452"/>
        <end position="557"/>
    </location>
</feature>
<dbReference type="Pfam" id="PF01368">
    <property type="entry name" value="DHH"/>
    <property type="match status" value="1"/>
</dbReference>
<dbReference type="InterPro" id="IPR003156">
    <property type="entry name" value="DHHA1_dom"/>
</dbReference>
<dbReference type="GO" id="GO:0006310">
    <property type="term" value="P:DNA recombination"/>
    <property type="evidence" value="ECO:0007669"/>
    <property type="project" value="InterPro"/>
</dbReference>
<dbReference type="InterPro" id="IPR041122">
    <property type="entry name" value="RecJ_OB"/>
</dbReference>
<sequence length="782" mass="88561">MLQSQSNWKFTYKEAIGEGSDLEQQSLSSLTERLLMQRGITSSEEVEKFLHPSLDNLIDPSHLHDIDKAAERVHLAIERGEKILVFGDYDADGVSSTSVLMEALRELHAMCDFYIPNRFTEGYGPNEKAFREAHQSGYQLIITVDNGIAAFEEADLAKELGIDLIITDHHEVQEKLPNAFAIIHPKCSDNYAFKELAGVGVAFKFAERLLGYFPNHLLDLVVIGTIADLVPLVSENRILAYHGLKALTNSKRPGVQALKKICKIDGKVTEEDIGFLIGPRLNAVGRLQDADPAVDLLLTDDPDEAEELASFIQELNQERQKIVSDITKEAEQLVKDESEGNECVIVVAKEGWNEGVLGIVASKLVRTYQKPAIVLSINEEKGHAKGSARSIDAFDLFSNCMQIKDTFIHFGGHAQAAGMTLAKENVTVLRQKLNQMASDSLTDADYKQSLLVDATIKHEELDVNLVKEIEKLAPFGMGNPKPLFHIQSPMKEIRQIGSQQNHLKIMFHEDQHVLDGIGFGMGDVYPFIAPHSIIDAVGELQVNEWNGMKKVQLLLKDLAVSEWQLFDYRGSKRWHNQLSHTSYDTTLAVSFQAYDQHNLPVESNYFSFVDRNIKELNGLTIKELILLDLPTTLEQLDDMLQVTKPERIYACYQVNDSQFFSSVPNREDFKWFYAMLIKRKQFDLKKDTPKLANHKGWKPEKIKFIIDVFSELDFVRIENNTILPNANPSKKDLTESTTYQHKLHQSDIEAKLYYTNYHELKSWMSRNMDEVSSVKEEVSYGL</sequence>
<comment type="caution">
    <text evidence="10">The sequence shown here is derived from an EMBL/GenBank/DDBJ whole genome shotgun (WGS) entry which is preliminary data.</text>
</comment>
<evidence type="ECO:0000259" key="6">
    <source>
        <dbReference type="Pfam" id="PF01368"/>
    </source>
</evidence>
<dbReference type="EMBL" id="JAMQJZ010000001">
    <property type="protein sequence ID" value="MDC3419114.1"/>
    <property type="molecule type" value="Genomic_DNA"/>
</dbReference>
<dbReference type="Pfam" id="PF02272">
    <property type="entry name" value="DHHA1"/>
    <property type="match status" value="1"/>
</dbReference>
<dbReference type="InterPro" id="IPR038763">
    <property type="entry name" value="DHH_sf"/>
</dbReference>
<dbReference type="RefSeq" id="WP_259872019.1">
    <property type="nucleotide sequence ID" value="NZ_JAMQJZ010000001.1"/>
</dbReference>
<evidence type="ECO:0000259" key="9">
    <source>
        <dbReference type="Pfam" id="PF17768"/>
    </source>
</evidence>
<feature type="domain" description="DDH" evidence="6">
    <location>
        <begin position="82"/>
        <end position="225"/>
    </location>
</feature>
<keyword evidence="3" id="KW-0540">Nuclease</keyword>
<evidence type="ECO:0000259" key="8">
    <source>
        <dbReference type="Pfam" id="PF10141"/>
    </source>
</evidence>
<accession>A0A9X3WKM9</accession>
<evidence type="ECO:0000256" key="2">
    <source>
        <dbReference type="ARBA" id="ARBA00019841"/>
    </source>
</evidence>
<dbReference type="Pfam" id="PF10141">
    <property type="entry name" value="ssDNA-exonuc_C"/>
    <property type="match status" value="1"/>
</dbReference>
<protein>
    <recommendedName>
        <fullName evidence="2">Single-stranded-DNA-specific exonuclease RecJ</fullName>
    </recommendedName>
</protein>
<dbReference type="PANTHER" id="PTHR30255">
    <property type="entry name" value="SINGLE-STRANDED-DNA-SPECIFIC EXONUCLEASE RECJ"/>
    <property type="match status" value="1"/>
</dbReference>
<keyword evidence="4" id="KW-0378">Hydrolase</keyword>
<dbReference type="Pfam" id="PF17768">
    <property type="entry name" value="RecJ_OB"/>
    <property type="match status" value="1"/>
</dbReference>
<keyword evidence="5 10" id="KW-0269">Exonuclease</keyword>
<dbReference type="GO" id="GO:0006281">
    <property type="term" value="P:DNA repair"/>
    <property type="evidence" value="ECO:0007669"/>
    <property type="project" value="InterPro"/>
</dbReference>
<comment type="similarity">
    <text evidence="1">Belongs to the RecJ family.</text>
</comment>
<gene>
    <name evidence="10" type="primary">recJ</name>
    <name evidence="10" type="ORF">NC661_01815</name>
</gene>
<feature type="domain" description="DHHA1" evidence="7">
    <location>
        <begin position="343"/>
        <end position="437"/>
    </location>
</feature>
<dbReference type="Gene3D" id="3.10.310.30">
    <property type="match status" value="1"/>
</dbReference>
<dbReference type="SUPFAM" id="SSF64182">
    <property type="entry name" value="DHH phosphoesterases"/>
    <property type="match status" value="1"/>
</dbReference>
<feature type="domain" description="Single-stranded-DNA-specific exonuclease RecJ C-terminal" evidence="8">
    <location>
        <begin position="564"/>
        <end position="764"/>
    </location>
</feature>
<dbReference type="AlphaFoldDB" id="A0A9X3WKM9"/>
<dbReference type="GO" id="GO:0008409">
    <property type="term" value="F:5'-3' exonuclease activity"/>
    <property type="evidence" value="ECO:0007669"/>
    <property type="project" value="InterPro"/>
</dbReference>
<organism evidence="10 11">
    <name type="scientific">Aquibacillus koreensis</name>
    <dbReference type="NCBI Taxonomy" id="279446"/>
    <lineage>
        <taxon>Bacteria</taxon>
        <taxon>Bacillati</taxon>
        <taxon>Bacillota</taxon>
        <taxon>Bacilli</taxon>
        <taxon>Bacillales</taxon>
        <taxon>Bacillaceae</taxon>
        <taxon>Aquibacillus</taxon>
    </lineage>
</organism>
<dbReference type="InterPro" id="IPR004610">
    <property type="entry name" value="RecJ"/>
</dbReference>
<evidence type="ECO:0000256" key="3">
    <source>
        <dbReference type="ARBA" id="ARBA00022722"/>
    </source>
</evidence>
<reference evidence="10" key="1">
    <citation type="submission" date="2022-06" db="EMBL/GenBank/DDBJ databases">
        <title>Aquibacillus sp. a new bacterium isolated from soil saline samples.</title>
        <authorList>
            <person name="Galisteo C."/>
            <person name="De La Haba R."/>
            <person name="Sanchez-Porro C."/>
            <person name="Ventosa A."/>
        </authorList>
    </citation>
    <scope>NUCLEOTIDE SEQUENCE</scope>
    <source>
        <strain evidence="10">JCM 12387</strain>
    </source>
</reference>
<name>A0A9X3WKM9_9BACI</name>
<evidence type="ECO:0000256" key="4">
    <source>
        <dbReference type="ARBA" id="ARBA00022801"/>
    </source>
</evidence>
<dbReference type="NCBIfam" id="TIGR00644">
    <property type="entry name" value="recJ"/>
    <property type="match status" value="1"/>
</dbReference>
<dbReference type="Proteomes" id="UP001145072">
    <property type="component" value="Unassembled WGS sequence"/>
</dbReference>
<dbReference type="InterPro" id="IPR018779">
    <property type="entry name" value="RecJ_C"/>
</dbReference>
<dbReference type="Gene3D" id="3.90.1640.30">
    <property type="match status" value="1"/>
</dbReference>
<dbReference type="InterPro" id="IPR001667">
    <property type="entry name" value="DDH_dom"/>
</dbReference>
<dbReference type="InterPro" id="IPR051673">
    <property type="entry name" value="SSDNA_exonuclease_RecJ"/>
</dbReference>
<keyword evidence="11" id="KW-1185">Reference proteome</keyword>